<proteinExistence type="predicted"/>
<protein>
    <recommendedName>
        <fullName evidence="3">Arrestin-like N-terminal domain-containing protein</fullName>
    </recommendedName>
</protein>
<keyword evidence="2" id="KW-1185">Reference proteome</keyword>
<organism evidence="1 2">
    <name type="scientific">Wickerhamiella sorbophila</name>
    <dbReference type="NCBI Taxonomy" id="45607"/>
    <lineage>
        <taxon>Eukaryota</taxon>
        <taxon>Fungi</taxon>
        <taxon>Dikarya</taxon>
        <taxon>Ascomycota</taxon>
        <taxon>Saccharomycotina</taxon>
        <taxon>Dipodascomycetes</taxon>
        <taxon>Dipodascales</taxon>
        <taxon>Trichomonascaceae</taxon>
        <taxon>Wickerhamiella</taxon>
    </lineage>
</organism>
<evidence type="ECO:0008006" key="3">
    <source>
        <dbReference type="Google" id="ProtNLM"/>
    </source>
</evidence>
<reference evidence="1 2" key="1">
    <citation type="submission" date="2017-04" db="EMBL/GenBank/DDBJ databases">
        <title>Genome sequencing of [Candida] sorbophila.</title>
        <authorList>
            <person name="Ahn J.O."/>
        </authorList>
    </citation>
    <scope>NUCLEOTIDE SEQUENCE [LARGE SCALE GENOMIC DNA]</scope>
    <source>
        <strain evidence="1 2">DS02</strain>
    </source>
</reference>
<comment type="caution">
    <text evidence="1">The sequence shown here is derived from an EMBL/GenBank/DDBJ whole genome shotgun (WGS) entry which is preliminary data.</text>
</comment>
<dbReference type="EMBL" id="NDIQ01000021">
    <property type="protein sequence ID" value="PRT54556.1"/>
    <property type="molecule type" value="Genomic_DNA"/>
</dbReference>
<dbReference type="RefSeq" id="XP_024664501.1">
    <property type="nucleotide sequence ID" value="XM_024808733.1"/>
</dbReference>
<accession>A0A2T0FHW0</accession>
<gene>
    <name evidence="1" type="ORF">B9G98_02176</name>
</gene>
<dbReference type="GeneID" id="36515924"/>
<evidence type="ECO:0000313" key="1">
    <source>
        <dbReference type="EMBL" id="PRT54556.1"/>
    </source>
</evidence>
<name>A0A2T0FHW0_9ASCO</name>
<evidence type="ECO:0000313" key="2">
    <source>
        <dbReference type="Proteomes" id="UP000238350"/>
    </source>
</evidence>
<dbReference type="Proteomes" id="UP000238350">
    <property type="component" value="Unassembled WGS sequence"/>
</dbReference>
<dbReference type="AlphaFoldDB" id="A0A2T0FHW0"/>
<sequence>MMFLSSIPKTITPGETFTFSLHVRHHPTSQLLTTVLIEVIGIEHTMADNWSTSTPSSRMFSCLNTVCSVDKTISTEEEEIPLSIQIPTMIYDSSKLVYCTLPPTVGSSLQIGNPTKGVCVQYFLQVRAPIGTGLAQQEITILPNETGFNIDRFVDISGNSLNRQYSTTTRLHDGLFGNINKGTVSLSGEIISGAQGEASFNLNFLYAPPLPFSVSFKIYQTHYSSHQGMGQILDATKVTQMRRIKAQTEDVLGFIWEAKTGVLSFPYTLDNDCVPNFVGVTTAVSYLFEVCLKFSCGSVKLSVPLVLGEVSSAPPAYH</sequence>